<dbReference type="Pfam" id="PF10551">
    <property type="entry name" value="MULE"/>
    <property type="match status" value="1"/>
</dbReference>
<feature type="non-terminal residue" evidence="3">
    <location>
        <position position="1"/>
    </location>
</feature>
<name>A0A7J6S2F9_PEROL</name>
<evidence type="ECO:0000313" key="3">
    <source>
        <dbReference type="EMBL" id="KAF4727109.1"/>
    </source>
</evidence>
<reference evidence="3 4" key="1">
    <citation type="submission" date="2020-04" db="EMBL/GenBank/DDBJ databases">
        <title>Perkinsus olseni comparative genomics.</title>
        <authorList>
            <person name="Bogema D.R."/>
        </authorList>
    </citation>
    <scope>NUCLEOTIDE SEQUENCE [LARGE SCALE GENOMIC DNA]</scope>
    <source>
        <strain evidence="3">ATCC PRA-205</strain>
    </source>
</reference>
<evidence type="ECO:0000259" key="2">
    <source>
        <dbReference type="Pfam" id="PF10551"/>
    </source>
</evidence>
<dbReference type="InterPro" id="IPR018289">
    <property type="entry name" value="MULE_transposase_dom"/>
</dbReference>
<feature type="region of interest" description="Disordered" evidence="1">
    <location>
        <begin position="1"/>
        <end position="58"/>
    </location>
</feature>
<dbReference type="Proteomes" id="UP000574390">
    <property type="component" value="Unassembled WGS sequence"/>
</dbReference>
<gene>
    <name evidence="3" type="ORF">FOZ62_032472</name>
</gene>
<dbReference type="AlphaFoldDB" id="A0A7J6S2F9"/>
<dbReference type="EMBL" id="JABANM010017831">
    <property type="protein sequence ID" value="KAF4727109.1"/>
    <property type="molecule type" value="Genomic_DNA"/>
</dbReference>
<accession>A0A7J6S2F9</accession>
<evidence type="ECO:0000256" key="1">
    <source>
        <dbReference type="SAM" id="MobiDB-lite"/>
    </source>
</evidence>
<organism evidence="3 4">
    <name type="scientific">Perkinsus olseni</name>
    <name type="common">Perkinsus atlanticus</name>
    <dbReference type="NCBI Taxonomy" id="32597"/>
    <lineage>
        <taxon>Eukaryota</taxon>
        <taxon>Sar</taxon>
        <taxon>Alveolata</taxon>
        <taxon>Perkinsozoa</taxon>
        <taxon>Perkinsea</taxon>
        <taxon>Perkinsida</taxon>
        <taxon>Perkinsidae</taxon>
        <taxon>Perkinsus</taxon>
    </lineage>
</organism>
<feature type="compositionally biased region" description="Basic and acidic residues" evidence="1">
    <location>
        <begin position="1"/>
        <end position="18"/>
    </location>
</feature>
<protein>
    <recommendedName>
        <fullName evidence="2">MULE transposase domain-containing protein</fullName>
    </recommendedName>
</protein>
<comment type="caution">
    <text evidence="3">The sequence shown here is derived from an EMBL/GenBank/DDBJ whole genome shotgun (WGS) entry which is preliminary data.</text>
</comment>
<evidence type="ECO:0000313" key="4">
    <source>
        <dbReference type="Proteomes" id="UP000574390"/>
    </source>
</evidence>
<proteinExistence type="predicted"/>
<feature type="compositionally biased region" description="Acidic residues" evidence="1">
    <location>
        <begin position="35"/>
        <end position="48"/>
    </location>
</feature>
<feature type="non-terminal residue" evidence="3">
    <location>
        <position position="709"/>
    </location>
</feature>
<sequence>VERDIGEGSPRIEAHSEDIDSSSSASSDELYRGEDDIEVESSSSDEEPSSLRRAPKLADTEDKWESEAFHAEAGIISDVVSDYLLKHPHLCDAKSIHENRKRRELRCLRRLPEGEVPTGDCKRPSWRLWPNDTCPLASCLVVETGPPGDPICCFYGLKSAGQPPSVWRSHHHSWGTHICRSATIPPPLVEVAARELHKDPTLTASEVKAIWHAERDSGFYGNRERAWLDLTEDKEGFPDTKGNIRNLVSSINKRRLYGLKLQPFLDKVKKETDQQRGDTAPADVVAALQRASNGASRSGDELLLDKSNICLLTPNPVVRIGPNGELVDLSIGFSSPAMIHNYLTSDTVAADVTFNIIAAEVVVFTLVSITAEGAARPILLGLVPSENRQSIEQVLNGFHDLIKEMGISDLPRISRVIQDGSEALHGATSSFFPDAAVTSCYFHFMQSCKKKKPKDLALMRWNEVLQDLRLVAQAYSLSELSVLTDLLFKKWEERDAKVFAFLESVKRGGWFDLNNFRSRWAACFNDGTGGRTSNGIETFHRALKKHLLKGRSMVTLYQLSCRLTSDPWRRVSSYNKHRVGGRMVHQADRAEALKMVKSPLQLMHSLPSSTLSSCGQDTCKRARCRSVAHYLGNAGRSYAFVTNNVDAAAPREGERMSEMPSPICKRITSSFSNLDEARQIMGNVALVTYSSSAAVHVLPYQGGPICTCS</sequence>
<feature type="domain" description="MULE transposase" evidence="2">
    <location>
        <begin position="349"/>
        <end position="446"/>
    </location>
</feature>